<evidence type="ECO:0000256" key="8">
    <source>
        <dbReference type="ARBA" id="ARBA00023034"/>
    </source>
</evidence>
<evidence type="ECO:0000256" key="4">
    <source>
        <dbReference type="ARBA" id="ARBA00022679"/>
    </source>
</evidence>
<keyword evidence="9" id="KW-0472">Membrane</keyword>
<accession>A0A444UJ68</accession>
<keyword evidence="5 12" id="KW-0812">Transmembrane</keyword>
<evidence type="ECO:0000256" key="13">
    <source>
        <dbReference type="RuleBase" id="RU364020"/>
    </source>
</evidence>
<dbReference type="Proteomes" id="UP000289886">
    <property type="component" value="Unassembled WGS sequence"/>
</dbReference>
<dbReference type="GO" id="GO:0016051">
    <property type="term" value="P:carbohydrate biosynthetic process"/>
    <property type="evidence" value="ECO:0007669"/>
    <property type="project" value="InterPro"/>
</dbReference>
<dbReference type="GO" id="GO:0000139">
    <property type="term" value="C:Golgi membrane"/>
    <property type="evidence" value="ECO:0007669"/>
    <property type="project" value="UniProtKB-SubCell"/>
</dbReference>
<protein>
    <recommendedName>
        <fullName evidence="13">Carbohydrate sulfotransferase</fullName>
        <ecNumber evidence="13">2.8.2.-</ecNumber>
    </recommendedName>
</protein>
<evidence type="ECO:0000256" key="11">
    <source>
        <dbReference type="ARBA" id="ARBA00023277"/>
    </source>
</evidence>
<dbReference type="PANTHER" id="PTHR12137:SF6">
    <property type="entry name" value="CARBOHYDRATE SULFOTRANSFERASE 9"/>
    <property type="match status" value="1"/>
</dbReference>
<keyword evidence="12" id="KW-0813">Transport</keyword>
<dbReference type="Gene3D" id="1.20.1080.10">
    <property type="entry name" value="Glycerol uptake facilitator protein"/>
    <property type="match status" value="1"/>
</dbReference>
<evidence type="ECO:0000256" key="1">
    <source>
        <dbReference type="ARBA" id="ARBA00004141"/>
    </source>
</evidence>
<dbReference type="InterPro" id="IPR000425">
    <property type="entry name" value="MIP"/>
</dbReference>
<sequence>MAPQTAACTYRKKLQYKSTMPKTIIQLQAPMTETCGSNLHGIASRIDENKPPGLIHGNISQQQGDITYSPEHKLYTFNKDTGHVQRRQVEQQQRWSLLLKQIVHPLNPSKSPNSLNNSLFEDSQWIGTHKVQAKRRSFLESFCKKYNGNPRPTTNLSRMVSRIYVEEKHKILYCEVPKAGCSNWKRTLMVLSGLAPSIDKISHDAVHYGSHLHKLDNFDVKGIYERLDSFTKVIVVRNPMERLVSAFRDKFEHPNNYYHPVFGKAIIKMYRKNATQEALTTGSGVTFKEFVQYLLDSQRPMANVYLPINCTGASMNPARSFGSAVIAGNWVNHWVYWLGPIMDGIIAAVMYEYLYCPDPEIKPCFKEFFLQGLLPFWDVLGSG</sequence>
<evidence type="ECO:0000256" key="6">
    <source>
        <dbReference type="ARBA" id="ARBA00022968"/>
    </source>
</evidence>
<dbReference type="InterPro" id="IPR005331">
    <property type="entry name" value="Sulfotransferase"/>
</dbReference>
<keyword evidence="15" id="KW-1185">Reference proteome</keyword>
<organism evidence="14 15">
    <name type="scientific">Acipenser ruthenus</name>
    <name type="common">Sterlet sturgeon</name>
    <dbReference type="NCBI Taxonomy" id="7906"/>
    <lineage>
        <taxon>Eukaryota</taxon>
        <taxon>Metazoa</taxon>
        <taxon>Chordata</taxon>
        <taxon>Craniata</taxon>
        <taxon>Vertebrata</taxon>
        <taxon>Euteleostomi</taxon>
        <taxon>Actinopterygii</taxon>
        <taxon>Chondrostei</taxon>
        <taxon>Acipenseriformes</taxon>
        <taxon>Acipenseridae</taxon>
        <taxon>Acipenser</taxon>
    </lineage>
</organism>
<comment type="subcellular location">
    <subcellularLocation>
        <location evidence="2 13">Golgi apparatus membrane</location>
        <topology evidence="2 13">Single-pass type II membrane protein</topology>
    </subcellularLocation>
    <subcellularLocation>
        <location evidence="1">Membrane</location>
        <topology evidence="1">Multi-pass membrane protein</topology>
    </subcellularLocation>
</comment>
<dbReference type="EMBL" id="SCEB01214455">
    <property type="protein sequence ID" value="RXM35237.1"/>
    <property type="molecule type" value="Genomic_DNA"/>
</dbReference>
<evidence type="ECO:0000313" key="14">
    <source>
        <dbReference type="EMBL" id="RXM35237.1"/>
    </source>
</evidence>
<gene>
    <name evidence="14" type="ORF">EOD39_4238</name>
</gene>
<evidence type="ECO:0000256" key="9">
    <source>
        <dbReference type="ARBA" id="ARBA00023136"/>
    </source>
</evidence>
<proteinExistence type="inferred from homology"/>
<evidence type="ECO:0000256" key="7">
    <source>
        <dbReference type="ARBA" id="ARBA00022989"/>
    </source>
</evidence>
<keyword evidence="10 13" id="KW-0325">Glycoprotein</keyword>
<comment type="caution">
    <text evidence="14">The sequence shown here is derived from an EMBL/GenBank/DDBJ whole genome shotgun (WGS) entry which is preliminary data.</text>
</comment>
<dbReference type="AlphaFoldDB" id="A0A444UJ68"/>
<dbReference type="InterPro" id="IPR023271">
    <property type="entry name" value="Aquaporin-like"/>
</dbReference>
<name>A0A444UJ68_ACIRT</name>
<dbReference type="Pfam" id="PF00230">
    <property type="entry name" value="MIP"/>
    <property type="match status" value="1"/>
</dbReference>
<comment type="similarity">
    <text evidence="12">Belongs to the MIP/aquaporin (TC 1.A.8) family.</text>
</comment>
<keyword evidence="7" id="KW-1133">Transmembrane helix</keyword>
<dbReference type="GO" id="GO:0015267">
    <property type="term" value="F:channel activity"/>
    <property type="evidence" value="ECO:0007669"/>
    <property type="project" value="InterPro"/>
</dbReference>
<keyword evidence="4 13" id="KW-0808">Transferase</keyword>
<keyword evidence="8 13" id="KW-0333">Golgi apparatus</keyword>
<evidence type="ECO:0000256" key="10">
    <source>
        <dbReference type="ARBA" id="ARBA00023180"/>
    </source>
</evidence>
<keyword evidence="11 13" id="KW-0119">Carbohydrate metabolism</keyword>
<dbReference type="GO" id="GO:0030166">
    <property type="term" value="P:proteoglycan biosynthetic process"/>
    <property type="evidence" value="ECO:0007669"/>
    <property type="project" value="TreeGrafter"/>
</dbReference>
<evidence type="ECO:0000256" key="12">
    <source>
        <dbReference type="RuleBase" id="RU000477"/>
    </source>
</evidence>
<dbReference type="InterPro" id="IPR018011">
    <property type="entry name" value="Carb_sulfotrans_8-10"/>
</dbReference>
<dbReference type="Pfam" id="PF03567">
    <property type="entry name" value="Sulfotransfer_2"/>
    <property type="match status" value="1"/>
</dbReference>
<reference evidence="14 15" key="1">
    <citation type="submission" date="2019-01" db="EMBL/GenBank/DDBJ databases">
        <title>Draft Genome and Complete Hox-Cluster Characterization of the Sterlet Sturgeon (Acipenser ruthenus).</title>
        <authorList>
            <person name="Wei Q."/>
        </authorList>
    </citation>
    <scope>NUCLEOTIDE SEQUENCE [LARGE SCALE GENOMIC DNA]</scope>
    <source>
        <strain evidence="14">WHYD16114868_AA</strain>
        <tissue evidence="14">Blood</tissue>
    </source>
</reference>
<dbReference type="PRINTS" id="PR00783">
    <property type="entry name" value="MINTRINSICP"/>
</dbReference>
<evidence type="ECO:0000256" key="3">
    <source>
        <dbReference type="ARBA" id="ARBA00006339"/>
    </source>
</evidence>
<evidence type="ECO:0000256" key="5">
    <source>
        <dbReference type="ARBA" id="ARBA00022692"/>
    </source>
</evidence>
<evidence type="ECO:0000256" key="2">
    <source>
        <dbReference type="ARBA" id="ARBA00004323"/>
    </source>
</evidence>
<dbReference type="PANTHER" id="PTHR12137">
    <property type="entry name" value="CARBOHYDRATE SULFOTRANSFERASE"/>
    <property type="match status" value="1"/>
</dbReference>
<dbReference type="GO" id="GO:0008146">
    <property type="term" value="F:sulfotransferase activity"/>
    <property type="evidence" value="ECO:0007669"/>
    <property type="project" value="InterPro"/>
</dbReference>
<comment type="similarity">
    <text evidence="3 13">Belongs to the sulfotransferase 2 family.</text>
</comment>
<evidence type="ECO:0000313" key="15">
    <source>
        <dbReference type="Proteomes" id="UP000289886"/>
    </source>
</evidence>
<dbReference type="EC" id="2.8.2.-" evidence="13"/>
<keyword evidence="6 13" id="KW-0735">Signal-anchor</keyword>
<dbReference type="SUPFAM" id="SSF81338">
    <property type="entry name" value="Aquaporin-like"/>
    <property type="match status" value="1"/>
</dbReference>